<evidence type="ECO:0000256" key="1">
    <source>
        <dbReference type="ARBA" id="ARBA00004571"/>
    </source>
</evidence>
<comment type="caution">
    <text evidence="13">The sequence shown here is derived from an EMBL/GenBank/DDBJ whole genome shotgun (WGS) entry which is preliminary data.</text>
</comment>
<dbReference type="RefSeq" id="WP_068147626.1">
    <property type="nucleotide sequence ID" value="NZ_JBHSCR010000002.1"/>
</dbReference>
<evidence type="ECO:0000256" key="5">
    <source>
        <dbReference type="ARBA" id="ARBA00023065"/>
    </source>
</evidence>
<sequence length="372" mass="40673">MRVLIASLLLSTSATAVMADDNNFYAGFEMGGTRSDRGSVENSLSGLSLSDKKNLGLMGGLYAGRTFGKWRLEGEYAIRTNRYHSMEVDGAGGLDLDLGHNLAGGVQKSSAIMANAWYEFAEFSGWKALVGAGFGFADVEVNRLRSGQTLVMDDSRWQFANQVMAQILKPIDGGLELGMGFRHFRTHDRGFQTEARTSDYKVVNNEVFVRLSWRFGAESAPRQAEPVRQAPEPVVRQEPAPAPVATPQVVEEKKPEPKPVALPGPFMVFFDFDKSDITPDAARIIKAAAKAFKEHKAVRIMATGHADRSGTEAYNQALSERRAAAVKAALMAEGIEARFIMTDAKGESSPLVATEDGVREPQNRRAEIVLKR</sequence>
<keyword evidence="8" id="KW-0998">Cell outer membrane</keyword>
<dbReference type="Proteomes" id="UP001595776">
    <property type="component" value="Unassembled WGS sequence"/>
</dbReference>
<evidence type="ECO:0000256" key="6">
    <source>
        <dbReference type="ARBA" id="ARBA00023114"/>
    </source>
</evidence>
<dbReference type="Gene3D" id="2.40.160.20">
    <property type="match status" value="1"/>
</dbReference>
<dbReference type="SUPFAM" id="SSF56925">
    <property type="entry name" value="OMPA-like"/>
    <property type="match status" value="1"/>
</dbReference>
<dbReference type="InterPro" id="IPR006665">
    <property type="entry name" value="OmpA-like"/>
</dbReference>
<keyword evidence="6" id="KW-0626">Porin</keyword>
<evidence type="ECO:0000256" key="9">
    <source>
        <dbReference type="PROSITE-ProRule" id="PRU00473"/>
    </source>
</evidence>
<evidence type="ECO:0000256" key="10">
    <source>
        <dbReference type="SAM" id="MobiDB-lite"/>
    </source>
</evidence>
<evidence type="ECO:0000256" key="11">
    <source>
        <dbReference type="SAM" id="SignalP"/>
    </source>
</evidence>
<keyword evidence="7 9" id="KW-0472">Membrane</keyword>
<dbReference type="InterPro" id="IPR006664">
    <property type="entry name" value="OMP_bac"/>
</dbReference>
<dbReference type="InterPro" id="IPR036737">
    <property type="entry name" value="OmpA-like_sf"/>
</dbReference>
<proteinExistence type="predicted"/>
<dbReference type="PROSITE" id="PS51123">
    <property type="entry name" value="OMPA_2"/>
    <property type="match status" value="1"/>
</dbReference>
<evidence type="ECO:0000256" key="8">
    <source>
        <dbReference type="ARBA" id="ARBA00023237"/>
    </source>
</evidence>
<feature type="region of interest" description="Disordered" evidence="10">
    <location>
        <begin position="350"/>
        <end position="372"/>
    </location>
</feature>
<organism evidence="13 14">
    <name type="scientific">Kordiimonas lipolytica</name>
    <dbReference type="NCBI Taxonomy" id="1662421"/>
    <lineage>
        <taxon>Bacteria</taxon>
        <taxon>Pseudomonadati</taxon>
        <taxon>Pseudomonadota</taxon>
        <taxon>Alphaproteobacteria</taxon>
        <taxon>Kordiimonadales</taxon>
        <taxon>Kordiimonadaceae</taxon>
        <taxon>Kordiimonas</taxon>
    </lineage>
</organism>
<keyword evidence="3" id="KW-1134">Transmembrane beta strand</keyword>
<keyword evidence="4" id="KW-0812">Transmembrane</keyword>
<comment type="subcellular location">
    <subcellularLocation>
        <location evidence="1">Cell outer membrane</location>
        <topology evidence="1">Multi-pass membrane protein</topology>
    </subcellularLocation>
</comment>
<feature type="signal peptide" evidence="11">
    <location>
        <begin position="1"/>
        <end position="19"/>
    </location>
</feature>
<protein>
    <submittedName>
        <fullName evidence="13">OmpA family protein</fullName>
    </submittedName>
</protein>
<accession>A0ABV8U6Y1</accession>
<name>A0ABV8U6Y1_9PROT</name>
<feature type="chain" id="PRO_5045849228" evidence="11">
    <location>
        <begin position="20"/>
        <end position="372"/>
    </location>
</feature>
<dbReference type="PRINTS" id="PR01021">
    <property type="entry name" value="OMPADOMAIN"/>
</dbReference>
<gene>
    <name evidence="13" type="ORF">ACFO5Q_03785</name>
</gene>
<feature type="compositionally biased region" description="Low complexity" evidence="10">
    <location>
        <begin position="237"/>
        <end position="249"/>
    </location>
</feature>
<evidence type="ECO:0000256" key="2">
    <source>
        <dbReference type="ARBA" id="ARBA00022448"/>
    </source>
</evidence>
<dbReference type="EMBL" id="JBHSCR010000002">
    <property type="protein sequence ID" value="MFC4346957.1"/>
    <property type="molecule type" value="Genomic_DNA"/>
</dbReference>
<keyword evidence="5" id="KW-0406">Ion transport</keyword>
<keyword evidence="14" id="KW-1185">Reference proteome</keyword>
<dbReference type="PANTHER" id="PTHR30329:SF21">
    <property type="entry name" value="LIPOPROTEIN YIAD-RELATED"/>
    <property type="match status" value="1"/>
</dbReference>
<feature type="domain" description="OmpA-like" evidence="12">
    <location>
        <begin position="257"/>
        <end position="372"/>
    </location>
</feature>
<evidence type="ECO:0000313" key="14">
    <source>
        <dbReference type="Proteomes" id="UP001595776"/>
    </source>
</evidence>
<evidence type="ECO:0000313" key="13">
    <source>
        <dbReference type="EMBL" id="MFC4346957.1"/>
    </source>
</evidence>
<evidence type="ECO:0000256" key="3">
    <source>
        <dbReference type="ARBA" id="ARBA00022452"/>
    </source>
</evidence>
<dbReference type="InterPro" id="IPR011250">
    <property type="entry name" value="OMP/PagP_B-barrel"/>
</dbReference>
<keyword evidence="2" id="KW-0813">Transport</keyword>
<feature type="region of interest" description="Disordered" evidence="10">
    <location>
        <begin position="220"/>
        <end position="257"/>
    </location>
</feature>
<feature type="compositionally biased region" description="Basic and acidic residues" evidence="10">
    <location>
        <begin position="356"/>
        <end position="372"/>
    </location>
</feature>
<dbReference type="Pfam" id="PF00691">
    <property type="entry name" value="OmpA"/>
    <property type="match status" value="1"/>
</dbReference>
<evidence type="ECO:0000256" key="7">
    <source>
        <dbReference type="ARBA" id="ARBA00023136"/>
    </source>
</evidence>
<dbReference type="InterPro" id="IPR050330">
    <property type="entry name" value="Bact_OuterMem_StrucFunc"/>
</dbReference>
<dbReference type="PANTHER" id="PTHR30329">
    <property type="entry name" value="STATOR ELEMENT OF FLAGELLAR MOTOR COMPLEX"/>
    <property type="match status" value="1"/>
</dbReference>
<keyword evidence="11" id="KW-0732">Signal</keyword>
<evidence type="ECO:0000256" key="4">
    <source>
        <dbReference type="ARBA" id="ARBA00022692"/>
    </source>
</evidence>
<reference evidence="14" key="1">
    <citation type="journal article" date="2019" name="Int. J. Syst. Evol. Microbiol.">
        <title>The Global Catalogue of Microorganisms (GCM) 10K type strain sequencing project: providing services to taxonomists for standard genome sequencing and annotation.</title>
        <authorList>
            <consortium name="The Broad Institute Genomics Platform"/>
            <consortium name="The Broad Institute Genome Sequencing Center for Infectious Disease"/>
            <person name="Wu L."/>
            <person name="Ma J."/>
        </authorList>
    </citation>
    <scope>NUCLEOTIDE SEQUENCE [LARGE SCALE GENOMIC DNA]</scope>
    <source>
        <strain evidence="14">CGMCC 1.15304</strain>
    </source>
</reference>
<dbReference type="SUPFAM" id="SSF103088">
    <property type="entry name" value="OmpA-like"/>
    <property type="match status" value="1"/>
</dbReference>
<dbReference type="Gene3D" id="3.30.1330.60">
    <property type="entry name" value="OmpA-like domain"/>
    <property type="match status" value="1"/>
</dbReference>
<dbReference type="CDD" id="cd07185">
    <property type="entry name" value="OmpA_C-like"/>
    <property type="match status" value="1"/>
</dbReference>
<evidence type="ECO:0000259" key="12">
    <source>
        <dbReference type="PROSITE" id="PS51123"/>
    </source>
</evidence>